<dbReference type="HOGENOM" id="CLU_080936_2_0_9"/>
<accession>C2ETX1</accession>
<evidence type="ECO:0008006" key="5">
    <source>
        <dbReference type="Google" id="ProtNLM"/>
    </source>
</evidence>
<dbReference type="Gene3D" id="3.50.4.20">
    <property type="match status" value="1"/>
</dbReference>
<name>C2ETX1_9LACO</name>
<feature type="disulfide bond" evidence="1">
    <location>
        <begin position="109"/>
        <end position="113"/>
    </location>
</feature>
<dbReference type="InterPro" id="IPR038141">
    <property type="entry name" value="YutD-like_sf"/>
</dbReference>
<evidence type="ECO:0000313" key="4">
    <source>
        <dbReference type="Proteomes" id="UP000004483"/>
    </source>
</evidence>
<feature type="compositionally biased region" description="Basic residues" evidence="2">
    <location>
        <begin position="143"/>
        <end position="166"/>
    </location>
</feature>
<feature type="region of interest" description="Disordered" evidence="2">
    <location>
        <begin position="129"/>
        <end position="186"/>
    </location>
</feature>
<evidence type="ECO:0000313" key="3">
    <source>
        <dbReference type="EMBL" id="EEJ40645.1"/>
    </source>
</evidence>
<dbReference type="EMBL" id="ACGV01000121">
    <property type="protein sequence ID" value="EEJ40645.1"/>
    <property type="molecule type" value="Genomic_DNA"/>
</dbReference>
<evidence type="ECO:0000256" key="2">
    <source>
        <dbReference type="SAM" id="MobiDB-lite"/>
    </source>
</evidence>
<dbReference type="eggNOG" id="COG4470">
    <property type="taxonomic scope" value="Bacteria"/>
</dbReference>
<dbReference type="Pfam" id="PF06265">
    <property type="entry name" value="YutD-like"/>
    <property type="match status" value="1"/>
</dbReference>
<reference evidence="3 4" key="1">
    <citation type="submission" date="2009-01" db="EMBL/GenBank/DDBJ databases">
        <authorList>
            <person name="Qin X."/>
            <person name="Bachman B."/>
            <person name="Battles P."/>
            <person name="Bell A."/>
            <person name="Bess C."/>
            <person name="Bickham C."/>
            <person name="Chaboub L."/>
            <person name="Chen D."/>
            <person name="Coyle M."/>
            <person name="Deiros D.R."/>
            <person name="Dinh H."/>
            <person name="Forbes L."/>
            <person name="Fowler G."/>
            <person name="Francisco L."/>
            <person name="Fu Q."/>
            <person name="Gubbala S."/>
            <person name="Hale W."/>
            <person name="Han Y."/>
            <person name="Hemphill L."/>
            <person name="Highlander S.K."/>
            <person name="Hirani K."/>
            <person name="Hogues M."/>
            <person name="Jackson L."/>
            <person name="Jakkamsetti A."/>
            <person name="Javaid M."/>
            <person name="Jiang H."/>
            <person name="Korchina V."/>
            <person name="Kovar C."/>
            <person name="Lara F."/>
            <person name="Lee S."/>
            <person name="Mata R."/>
            <person name="Mathew T."/>
            <person name="Moen C."/>
            <person name="Morales K."/>
            <person name="Munidasa M."/>
            <person name="Nazareth L."/>
            <person name="Ngo R."/>
            <person name="Nguyen L."/>
            <person name="Okwuonu G."/>
            <person name="Ongeri F."/>
            <person name="Patil S."/>
            <person name="Petrosino J."/>
            <person name="Pham C."/>
            <person name="Pham P."/>
            <person name="Pu L.-L."/>
            <person name="Puazo M."/>
            <person name="Raj R."/>
            <person name="Reid J."/>
            <person name="Rouhana J."/>
            <person name="Saada N."/>
            <person name="Shang Y."/>
            <person name="Simmons D."/>
            <person name="Thornton R."/>
            <person name="Warren J."/>
            <person name="Weissenberger G."/>
            <person name="Zhang J."/>
            <person name="Zhang L."/>
            <person name="Zhou C."/>
            <person name="Zhu D."/>
            <person name="Muzny D."/>
            <person name="Worley K."/>
            <person name="Gibbs R."/>
        </authorList>
    </citation>
    <scope>NUCLEOTIDE SEQUENCE [LARGE SCALE GENOMIC DNA]</scope>
    <source>
        <strain evidence="3 4">ATCC 49540</strain>
    </source>
</reference>
<dbReference type="AlphaFoldDB" id="C2ETX1"/>
<dbReference type="PIRSF" id="PIRSF012565">
    <property type="entry name" value="DUF1027"/>
    <property type="match status" value="1"/>
</dbReference>
<comment type="caution">
    <text evidence="3">The sequence shown here is derived from an EMBL/GenBank/DDBJ whole genome shotgun (WGS) entry which is preliminary data.</text>
</comment>
<evidence type="ECO:0000256" key="1">
    <source>
        <dbReference type="PIRSR" id="PIRSR012565-1"/>
    </source>
</evidence>
<dbReference type="Proteomes" id="UP000004483">
    <property type="component" value="Unassembled WGS sequence"/>
</dbReference>
<proteinExistence type="predicted"/>
<dbReference type="InterPro" id="IPR009370">
    <property type="entry name" value="YutD-like"/>
</dbReference>
<protein>
    <recommendedName>
        <fullName evidence="5">DUF1027 domain-containing protein</fullName>
    </recommendedName>
</protein>
<keyword evidence="1" id="KW-1015">Disulfide bond</keyword>
<dbReference type="STRING" id="1423814.HMPREF0549_0907"/>
<feature type="compositionally biased region" description="Basic residues" evidence="2">
    <location>
        <begin position="175"/>
        <end position="186"/>
    </location>
</feature>
<sequence length="186" mass="22804">MKSLNRAKIQEYIDQREEQRIDLYHYEEQSGNDFLLNGHQYKLLKNYREGFDGKQLANRFSNILNKYDYIVGDWGYDQLRLKGFYDPDNPLFRPDQGVETIEDYLYEDCNFGCPYFIVRNCDVRLPKRRNRRRRREHSPAIRERRRKLSQPEPRKRRHQSAKRVKVGNHQQKFVIHQRVKRNQNEK</sequence>
<organism evidence="3 4">
    <name type="scientific">Limosilactobacillus vaginalis DSM 5837 = ATCC 49540</name>
    <dbReference type="NCBI Taxonomy" id="1423814"/>
    <lineage>
        <taxon>Bacteria</taxon>
        <taxon>Bacillati</taxon>
        <taxon>Bacillota</taxon>
        <taxon>Bacilli</taxon>
        <taxon>Lactobacillales</taxon>
        <taxon>Lactobacillaceae</taxon>
        <taxon>Limosilactobacillus</taxon>
    </lineage>
</organism>
<gene>
    <name evidence="3" type="ORF">HMPREF0549_0907</name>
</gene>